<evidence type="ECO:0000256" key="1">
    <source>
        <dbReference type="SAM" id="Phobius"/>
    </source>
</evidence>
<dbReference type="EMBL" id="MLJW01005648">
    <property type="protein sequence ID" value="OIQ67877.1"/>
    <property type="molecule type" value="Genomic_DNA"/>
</dbReference>
<accession>A0A1J5PWB0</accession>
<proteinExistence type="predicted"/>
<keyword evidence="1" id="KW-0472">Membrane</keyword>
<feature type="transmembrane region" description="Helical" evidence="1">
    <location>
        <begin position="63"/>
        <end position="83"/>
    </location>
</feature>
<gene>
    <name evidence="2" type="ORF">GALL_505410</name>
</gene>
<organism evidence="2">
    <name type="scientific">mine drainage metagenome</name>
    <dbReference type="NCBI Taxonomy" id="410659"/>
    <lineage>
        <taxon>unclassified sequences</taxon>
        <taxon>metagenomes</taxon>
        <taxon>ecological metagenomes</taxon>
    </lineage>
</organism>
<comment type="caution">
    <text evidence="2">The sequence shown here is derived from an EMBL/GenBank/DDBJ whole genome shotgun (WGS) entry which is preliminary data.</text>
</comment>
<protein>
    <submittedName>
        <fullName evidence="2">Uncharacterized protein</fullName>
    </submittedName>
</protein>
<name>A0A1J5PWB0_9ZZZZ</name>
<sequence>MRAFPRYYWPRLAFYGVLLCLAWVLGGLFAAAAIEFLVCIGIGATLLIEWGYKTEAFALHRKLSPTGTSAMALVLAAFAAYAFHRAGSTGRAQDLQRALELSMALCQTPLLHLEHNRRVAQAQGRRGA</sequence>
<feature type="transmembrane region" description="Helical" evidence="1">
    <location>
        <begin position="12"/>
        <end position="43"/>
    </location>
</feature>
<reference evidence="2" key="1">
    <citation type="submission" date="2016-10" db="EMBL/GenBank/DDBJ databases">
        <title>Sequence of Gallionella enrichment culture.</title>
        <authorList>
            <person name="Poehlein A."/>
            <person name="Muehling M."/>
            <person name="Daniel R."/>
        </authorList>
    </citation>
    <scope>NUCLEOTIDE SEQUENCE</scope>
</reference>
<evidence type="ECO:0000313" key="2">
    <source>
        <dbReference type="EMBL" id="OIQ67877.1"/>
    </source>
</evidence>
<keyword evidence="1" id="KW-0812">Transmembrane</keyword>
<dbReference type="AlphaFoldDB" id="A0A1J5PWB0"/>
<keyword evidence="1" id="KW-1133">Transmembrane helix</keyword>